<feature type="transmembrane region" description="Helical" evidence="6">
    <location>
        <begin position="6"/>
        <end position="24"/>
    </location>
</feature>
<dbReference type="Proteomes" id="UP001162164">
    <property type="component" value="Unassembled WGS sequence"/>
</dbReference>
<evidence type="ECO:0000313" key="7">
    <source>
        <dbReference type="EMBL" id="KAJ8984390.1"/>
    </source>
</evidence>
<evidence type="ECO:0000256" key="1">
    <source>
        <dbReference type="ARBA" id="ARBA00004613"/>
    </source>
</evidence>
<sequence length="231" mass="26380">MPSGYVACGVVVFMCIKYPVRVFIFDATHKDLENGLTMMVLLPIIAILFIRSSLAALDDTENDLYGPYPEDLPDIDDIDVHRRSSHFLRFGRGDGKTYENTDAGYEDYDEYARPTRRTEKNDHFIRFGRGKQDFLRFGRDPSRVVEASRKKKFNKRGKREVYPEEKRGAAPFLRFGRNSNFVRFGRDPVTAYSDSNTHQFDASKPKPFPDSALLHLLGQILAARQQAASAS</sequence>
<evidence type="ECO:0000256" key="2">
    <source>
        <dbReference type="ARBA" id="ARBA00006356"/>
    </source>
</evidence>
<comment type="caution">
    <text evidence="7">The sequence shown here is derived from an EMBL/GenBank/DDBJ whole genome shotgun (WGS) entry which is preliminary data.</text>
</comment>
<keyword evidence="6" id="KW-1133">Transmembrane helix</keyword>
<proteinExistence type="inferred from homology"/>
<reference evidence="7" key="1">
    <citation type="journal article" date="2023" name="Insect Mol. Biol.">
        <title>Genome sequencing provides insights into the evolution of gene families encoding plant cell wall-degrading enzymes in longhorned beetles.</title>
        <authorList>
            <person name="Shin N.R."/>
            <person name="Okamura Y."/>
            <person name="Kirsch R."/>
            <person name="Pauchet Y."/>
        </authorList>
    </citation>
    <scope>NUCLEOTIDE SEQUENCE</scope>
    <source>
        <strain evidence="7">MMC_N1</strain>
    </source>
</reference>
<evidence type="ECO:0000256" key="5">
    <source>
        <dbReference type="ARBA" id="ARBA00023320"/>
    </source>
</evidence>
<organism evidence="7 8">
    <name type="scientific">Molorchus minor</name>
    <dbReference type="NCBI Taxonomy" id="1323400"/>
    <lineage>
        <taxon>Eukaryota</taxon>
        <taxon>Metazoa</taxon>
        <taxon>Ecdysozoa</taxon>
        <taxon>Arthropoda</taxon>
        <taxon>Hexapoda</taxon>
        <taxon>Insecta</taxon>
        <taxon>Pterygota</taxon>
        <taxon>Neoptera</taxon>
        <taxon>Endopterygota</taxon>
        <taxon>Coleoptera</taxon>
        <taxon>Polyphaga</taxon>
        <taxon>Cucujiformia</taxon>
        <taxon>Chrysomeloidea</taxon>
        <taxon>Cerambycidae</taxon>
        <taxon>Lamiinae</taxon>
        <taxon>Monochamini</taxon>
        <taxon>Molorchus</taxon>
    </lineage>
</organism>
<keyword evidence="6" id="KW-0472">Membrane</keyword>
<dbReference type="Pfam" id="PF01581">
    <property type="entry name" value="FARP"/>
    <property type="match status" value="2"/>
</dbReference>
<keyword evidence="6" id="KW-0812">Transmembrane</keyword>
<dbReference type="InterPro" id="IPR002544">
    <property type="entry name" value="FMRFamid-related_peptide-like"/>
</dbReference>
<evidence type="ECO:0000256" key="4">
    <source>
        <dbReference type="ARBA" id="ARBA00022815"/>
    </source>
</evidence>
<keyword evidence="4" id="KW-0027">Amidation</keyword>
<evidence type="ECO:0000256" key="6">
    <source>
        <dbReference type="SAM" id="Phobius"/>
    </source>
</evidence>
<name>A0ABQ9K273_9CUCU</name>
<accession>A0ABQ9K273</accession>
<protein>
    <submittedName>
        <fullName evidence="7">Uncharacterized protein</fullName>
    </submittedName>
</protein>
<dbReference type="EMBL" id="JAPWTJ010000039">
    <property type="protein sequence ID" value="KAJ8984390.1"/>
    <property type="molecule type" value="Genomic_DNA"/>
</dbReference>
<keyword evidence="5" id="KW-0527">Neuropeptide</keyword>
<keyword evidence="3" id="KW-0964">Secreted</keyword>
<gene>
    <name evidence="7" type="ORF">NQ317_003539</name>
</gene>
<evidence type="ECO:0000256" key="3">
    <source>
        <dbReference type="ARBA" id="ARBA00022525"/>
    </source>
</evidence>
<comment type="similarity">
    <text evidence="2">Belongs to the FARP (FMRFamide related peptide) family.</text>
</comment>
<keyword evidence="8" id="KW-1185">Reference proteome</keyword>
<feature type="transmembrane region" description="Helical" evidence="6">
    <location>
        <begin position="36"/>
        <end position="57"/>
    </location>
</feature>
<evidence type="ECO:0000313" key="8">
    <source>
        <dbReference type="Proteomes" id="UP001162164"/>
    </source>
</evidence>
<comment type="subcellular location">
    <subcellularLocation>
        <location evidence="1">Secreted</location>
    </subcellularLocation>
</comment>